<keyword evidence="1" id="KW-0732">Signal</keyword>
<proteinExistence type="predicted"/>
<dbReference type="Proteomes" id="UP001652625">
    <property type="component" value="Chromosome 13"/>
</dbReference>
<feature type="chain" id="PRO_5046568278" evidence="1">
    <location>
        <begin position="16"/>
        <end position="335"/>
    </location>
</feature>
<dbReference type="Pfam" id="PF00024">
    <property type="entry name" value="PAN_1"/>
    <property type="match status" value="1"/>
</dbReference>
<feature type="signal peptide" evidence="1">
    <location>
        <begin position="1"/>
        <end position="15"/>
    </location>
</feature>
<accession>A0ABM4DET6</accession>
<evidence type="ECO:0000313" key="3">
    <source>
        <dbReference type="Proteomes" id="UP001652625"/>
    </source>
</evidence>
<sequence>MLFFLLSIYVVRCGAEYKGSGAIYMKRNHQDDQISLGTLNKLTKLQCVHACIKNKRCSSFIFDKKDIYLGDCVLQEKNKNENIQTPIFQIEHSLQNYEIFESFSLIYSSCQEGYENGNRLSGNYFLSNELNWHFCNMGELKNCGVGGWTLAMTIDGKKPTFAWDSPYWLNDAIYNVEKGFLSPFLEEAKYPAFSYLEFSEICLGMKFDTSEISYMKIARSGKDTLKRIFNAKFTNIENGRESWLKLLNGSKLQPDCSGTNNEGFNIQGKAANLRLGITCYDDNPEWSDSWVGLGGQDLFCLETESMQAQSSAGNQCCSNECNEFSLKAMAYLFIK</sequence>
<feature type="domain" description="Apple" evidence="2">
    <location>
        <begin position="43"/>
        <end position="85"/>
    </location>
</feature>
<evidence type="ECO:0000256" key="1">
    <source>
        <dbReference type="SAM" id="SignalP"/>
    </source>
</evidence>
<dbReference type="InterPro" id="IPR003609">
    <property type="entry name" value="Pan_app"/>
</dbReference>
<evidence type="ECO:0000313" key="4">
    <source>
        <dbReference type="RefSeq" id="XP_065672925.1"/>
    </source>
</evidence>
<dbReference type="RefSeq" id="XP_065672925.1">
    <property type="nucleotide sequence ID" value="XM_065816853.1"/>
</dbReference>
<protein>
    <submittedName>
        <fullName evidence="4">Uncharacterized protein LOC101239289</fullName>
    </submittedName>
</protein>
<dbReference type="GeneID" id="101239289"/>
<name>A0ABM4DET6_HYDVU</name>
<evidence type="ECO:0000259" key="2">
    <source>
        <dbReference type="Pfam" id="PF00024"/>
    </source>
</evidence>
<keyword evidence="3" id="KW-1185">Reference proteome</keyword>
<reference evidence="4" key="1">
    <citation type="submission" date="2025-08" db="UniProtKB">
        <authorList>
            <consortium name="RefSeq"/>
        </authorList>
    </citation>
    <scope>IDENTIFICATION</scope>
</reference>
<gene>
    <name evidence="4" type="primary">LOC101239289</name>
</gene>
<organism evidence="3 4">
    <name type="scientific">Hydra vulgaris</name>
    <name type="common">Hydra</name>
    <name type="synonym">Hydra attenuata</name>
    <dbReference type="NCBI Taxonomy" id="6087"/>
    <lineage>
        <taxon>Eukaryota</taxon>
        <taxon>Metazoa</taxon>
        <taxon>Cnidaria</taxon>
        <taxon>Hydrozoa</taxon>
        <taxon>Hydroidolina</taxon>
        <taxon>Anthoathecata</taxon>
        <taxon>Aplanulata</taxon>
        <taxon>Hydridae</taxon>
        <taxon>Hydra</taxon>
    </lineage>
</organism>